<evidence type="ECO:0000313" key="4">
    <source>
        <dbReference type="EMBL" id="TFY71376.1"/>
    </source>
</evidence>
<dbReference type="InterPro" id="IPR050300">
    <property type="entry name" value="GDXG_lipolytic_enzyme"/>
</dbReference>
<dbReference type="GO" id="GO:0016787">
    <property type="term" value="F:hydrolase activity"/>
    <property type="evidence" value="ECO:0007669"/>
    <property type="project" value="UniProtKB-KW"/>
</dbReference>
<keyword evidence="5" id="KW-1185">Reference proteome</keyword>
<dbReference type="SUPFAM" id="SSF53474">
    <property type="entry name" value="alpha/beta-Hydrolases"/>
    <property type="match status" value="1"/>
</dbReference>
<accession>A0A4Y9Z934</accession>
<dbReference type="OrthoDB" id="2152029at2759"/>
<dbReference type="Gene3D" id="3.40.50.1820">
    <property type="entry name" value="alpha/beta hydrolase"/>
    <property type="match status" value="1"/>
</dbReference>
<feature type="region of interest" description="Disordered" evidence="2">
    <location>
        <begin position="1"/>
        <end position="23"/>
    </location>
</feature>
<name>A0A4Y9Z934_9AGAM</name>
<feature type="non-terminal residue" evidence="4">
    <location>
        <position position="238"/>
    </location>
</feature>
<comment type="caution">
    <text evidence="4">The sequence shown here is derived from an EMBL/GenBank/DDBJ whole genome shotgun (WGS) entry which is preliminary data.</text>
</comment>
<dbReference type="STRING" id="205917.A0A4Y9Z934"/>
<evidence type="ECO:0000256" key="1">
    <source>
        <dbReference type="ARBA" id="ARBA00022801"/>
    </source>
</evidence>
<sequence>MAHSHMAPTSFVGPRAHANCGHRAERRQRVLPHGHGADEGRPAQERARADEMGLVWIDGVPGDWITGEVKEVAELNEVVPERIAGYWYGRAGGMGRRGSLLRPGRRCFTGCTVRSALLVNSTIAQLRISASLQVEPTSYVYGLPASSTTSMADTEYDSTCKTTTGSSPASSAVEYRVSSAAPFKAENPFPAALLDGLAGYRYLVHTLHFSPDNIVLGGDSAGGHLALSLARYIALAAL</sequence>
<organism evidence="4 5">
    <name type="scientific">Dentipellis fragilis</name>
    <dbReference type="NCBI Taxonomy" id="205917"/>
    <lineage>
        <taxon>Eukaryota</taxon>
        <taxon>Fungi</taxon>
        <taxon>Dikarya</taxon>
        <taxon>Basidiomycota</taxon>
        <taxon>Agaricomycotina</taxon>
        <taxon>Agaricomycetes</taxon>
        <taxon>Russulales</taxon>
        <taxon>Hericiaceae</taxon>
        <taxon>Dentipellis</taxon>
    </lineage>
</organism>
<feature type="domain" description="Alpha/beta hydrolase fold-3" evidence="3">
    <location>
        <begin position="172"/>
        <end position="232"/>
    </location>
</feature>
<dbReference type="AlphaFoldDB" id="A0A4Y9Z934"/>
<dbReference type="InterPro" id="IPR029058">
    <property type="entry name" value="AB_hydrolase_fold"/>
</dbReference>
<gene>
    <name evidence="4" type="ORF">EVG20_g1621</name>
</gene>
<keyword evidence="1" id="KW-0378">Hydrolase</keyword>
<evidence type="ECO:0000256" key="2">
    <source>
        <dbReference type="SAM" id="MobiDB-lite"/>
    </source>
</evidence>
<evidence type="ECO:0000313" key="5">
    <source>
        <dbReference type="Proteomes" id="UP000298327"/>
    </source>
</evidence>
<evidence type="ECO:0000259" key="3">
    <source>
        <dbReference type="Pfam" id="PF07859"/>
    </source>
</evidence>
<dbReference type="Pfam" id="PF07859">
    <property type="entry name" value="Abhydrolase_3"/>
    <property type="match status" value="1"/>
</dbReference>
<protein>
    <recommendedName>
        <fullName evidence="3">Alpha/beta hydrolase fold-3 domain-containing protein</fullName>
    </recommendedName>
</protein>
<reference evidence="4 5" key="1">
    <citation type="submission" date="2019-02" db="EMBL/GenBank/DDBJ databases">
        <title>Genome sequencing of the rare red list fungi Dentipellis fragilis.</title>
        <authorList>
            <person name="Buettner E."/>
            <person name="Kellner H."/>
        </authorList>
    </citation>
    <scope>NUCLEOTIDE SEQUENCE [LARGE SCALE GENOMIC DNA]</scope>
    <source>
        <strain evidence="4 5">DSM 105465</strain>
    </source>
</reference>
<dbReference type="InterPro" id="IPR013094">
    <property type="entry name" value="AB_hydrolase_3"/>
</dbReference>
<dbReference type="PANTHER" id="PTHR48081">
    <property type="entry name" value="AB HYDROLASE SUPERFAMILY PROTEIN C4A8.06C"/>
    <property type="match status" value="1"/>
</dbReference>
<proteinExistence type="predicted"/>
<dbReference type="EMBL" id="SEOQ01000054">
    <property type="protein sequence ID" value="TFY71376.1"/>
    <property type="molecule type" value="Genomic_DNA"/>
</dbReference>
<dbReference type="PANTHER" id="PTHR48081:SF8">
    <property type="entry name" value="ALPHA_BETA HYDROLASE FOLD-3 DOMAIN-CONTAINING PROTEIN-RELATED"/>
    <property type="match status" value="1"/>
</dbReference>
<dbReference type="Proteomes" id="UP000298327">
    <property type="component" value="Unassembled WGS sequence"/>
</dbReference>